<accession>A0A383D0A4</accession>
<name>A0A383D0A4_9ZZZZ</name>
<organism evidence="1">
    <name type="scientific">marine metagenome</name>
    <dbReference type="NCBI Taxonomy" id="408172"/>
    <lineage>
        <taxon>unclassified sequences</taxon>
        <taxon>metagenomes</taxon>
        <taxon>ecological metagenomes</taxon>
    </lineage>
</organism>
<proteinExistence type="predicted"/>
<protein>
    <submittedName>
        <fullName evidence="1">Uncharacterized protein</fullName>
    </submittedName>
</protein>
<feature type="non-terminal residue" evidence="1">
    <location>
        <position position="24"/>
    </location>
</feature>
<reference evidence="1" key="1">
    <citation type="submission" date="2018-05" db="EMBL/GenBank/DDBJ databases">
        <authorList>
            <person name="Lanie J.A."/>
            <person name="Ng W.-L."/>
            <person name="Kazmierczak K.M."/>
            <person name="Andrzejewski T.M."/>
            <person name="Davidsen T.M."/>
            <person name="Wayne K.J."/>
            <person name="Tettelin H."/>
            <person name="Glass J.I."/>
            <person name="Rusch D."/>
            <person name="Podicherti R."/>
            <person name="Tsui H.-C.T."/>
            <person name="Winkler M.E."/>
        </authorList>
    </citation>
    <scope>NUCLEOTIDE SEQUENCE</scope>
</reference>
<gene>
    <name evidence="1" type="ORF">METZ01_LOCUS490598</name>
</gene>
<dbReference type="AlphaFoldDB" id="A0A383D0A4"/>
<evidence type="ECO:0000313" key="1">
    <source>
        <dbReference type="EMBL" id="SVE37744.1"/>
    </source>
</evidence>
<dbReference type="EMBL" id="UINC01213117">
    <property type="protein sequence ID" value="SVE37744.1"/>
    <property type="molecule type" value="Genomic_DNA"/>
</dbReference>
<sequence length="24" mass="2343">MVARVLGLAGVVDTSPGSVKTGEV</sequence>